<organism evidence="1 2">
    <name type="scientific">Dysgonomonas alginatilytica</name>
    <dbReference type="NCBI Taxonomy" id="1605892"/>
    <lineage>
        <taxon>Bacteria</taxon>
        <taxon>Pseudomonadati</taxon>
        <taxon>Bacteroidota</taxon>
        <taxon>Bacteroidia</taxon>
        <taxon>Bacteroidales</taxon>
        <taxon>Dysgonomonadaceae</taxon>
        <taxon>Dysgonomonas</taxon>
    </lineage>
</organism>
<dbReference type="EMBL" id="QICL01000020">
    <property type="protein sequence ID" value="PXV62344.1"/>
    <property type="molecule type" value="Genomic_DNA"/>
</dbReference>
<sequence>MIKKLSLYTIATNCTDLSDLQGGINDMKEAIRQYENKGRKVPYFFYNRLRKLNDKVAKLEQHIFLVNSGEYTPFCMFQYASTKENAAKLAISLISQSMGELIITKEPVVVEQYKTTEYYEFSARIKGEEEYESTFQFCLQTLKVFDPNLD</sequence>
<evidence type="ECO:0000313" key="2">
    <source>
        <dbReference type="Proteomes" id="UP000247973"/>
    </source>
</evidence>
<proteinExistence type="predicted"/>
<dbReference type="RefSeq" id="WP_110311481.1">
    <property type="nucleotide sequence ID" value="NZ_QICL01000020.1"/>
</dbReference>
<dbReference type="Proteomes" id="UP000247973">
    <property type="component" value="Unassembled WGS sequence"/>
</dbReference>
<gene>
    <name evidence="1" type="ORF">CLV62_12032</name>
</gene>
<dbReference type="OrthoDB" id="1041358at2"/>
<reference evidence="1 2" key="1">
    <citation type="submission" date="2018-03" db="EMBL/GenBank/DDBJ databases">
        <title>Genomic Encyclopedia of Archaeal and Bacterial Type Strains, Phase II (KMG-II): from individual species to whole genera.</title>
        <authorList>
            <person name="Goeker M."/>
        </authorList>
    </citation>
    <scope>NUCLEOTIDE SEQUENCE [LARGE SCALE GENOMIC DNA]</scope>
    <source>
        <strain evidence="1 2">DSM 100214</strain>
    </source>
</reference>
<name>A0A2V3PKV5_9BACT</name>
<dbReference type="AlphaFoldDB" id="A0A2V3PKV5"/>
<comment type="caution">
    <text evidence="1">The sequence shown here is derived from an EMBL/GenBank/DDBJ whole genome shotgun (WGS) entry which is preliminary data.</text>
</comment>
<keyword evidence="2" id="KW-1185">Reference proteome</keyword>
<accession>A0A2V3PKV5</accession>
<protein>
    <submittedName>
        <fullName evidence="1">Uncharacterized protein</fullName>
    </submittedName>
</protein>
<evidence type="ECO:0000313" key="1">
    <source>
        <dbReference type="EMBL" id="PXV62344.1"/>
    </source>
</evidence>